<sequence length="1422" mass="153505">MKFIATYALALLLVSPALARPNLVEPIYLRRRSNPLEIVEESVELSSLPQDVSAQSSTEQQQQQSTTIGSTEPATDTSSTSYSTSTSTHQPRYQTTNDGFSSDSLIKEFLLKNLANLQGQSPLPVAAPVPVDTAGSEEQNTLRSVSLGVSGLGYPPVPNWDPPEKTYVYPVKTQYPVAPLEVEIGQKRKPTIHKIITKWSDKTSDVFNVDYGTPAVNLLRPSSQIYSNFGATTPANTVEQQFYGGFGSPEVLSTNFHTPSVEEEVYQQGPGPIVSDQLIPLSSSNTKNKKHKKKNKIKITIKPTPASGGPVKVSAQPQGDPDRPDAVYSGEQGVAAGGWNPYEDPYDEVDDANPYDEAGNLKGEAVTDTGSECNEISISLSGKQGCNDIQIAINEDNPSPTKQGELTKLGPGTASVLPGAAVAAAAVGTAGALSAAPQSAAVPAAAVASDVALAAPLSAAAPLAANSIVPLVPAAIPAPVSSFLNTPLSNIVGSIIRPPVRIGSAGQPAATIGNGIGSNQNKLKPKPGKPSHDHGSSSLLPDVSHALLGMMAAVSAMTPMNMFVLGMTSLPVLAMIIGTVAAGMYMYKFYYPTPVRHYTTTVLVQKKPPVSYHWIRKPSRPGRRPVHTSSWTDYDPHSWGPAASWDNDRRMAIVEMICPTKTRIAFTVCFEMSEIGTMLLSVSYAFKRPELLKTKMGTSGFVVSTSTKVLTGGASAASGASQRPSSRPGTVLGSGEAKANDQLTLFDRYSGHAGVAEPMTDEEYQNELHRATERVPLRTTTPREGLSTWVLLSGSDSTEMKSESTSTTRKVITTTTATPKPTTATKRFQPTTRRLIPSTTPRPVRTPTTTPANNPEEKKEKQNKPLPKQKIASTTLKPVIVKKVKKPLTNTPTTTTTTTTTTPKPTTTTSTQPTTPEMIITEQSVSTVANGLSAAVTDDSSMESSTFLILEPKDAQFDLPEDRSPSKTAPAAANGGNKITKKPTRKPNAKAPGGTKKKPANKKTRKPEVKDVVANDKKPGNKNKPVSTQIINYLSREVMPTVGVGLVGLVMAAGLASYFLGSPLGALRRSDDRKDDLYYSNYEEYAGSDGQNEEDVFGKLIAGMPDRSYYRNNAVRRRTQVQPVRTGHQYYHVQPYSANKYPHITYRNRAYGGTGGPNAPEAMYTNVNRQTQGQAQGQSQAKSQNEFFYNTPPTPYYPMRTVSVEAPTRQPSPVYSTSAVPTVVSSTVSPVTTVASSPAADPMVETEHEMMPHPEAYSSEHSPEHHAHYVVGSSYSDSMLDMINSAPVPEHGPRRKRRAVDSDEDIEFENEIDVDEDRPKDTSAQSSHSGEVTEMYFPEGDTETTTGSGSAETTTETHRYTWGDFIRNTVERKVAMGIHFLQHVTMDFQRYLNGVHDRFQQQQPQHHNHTSPVEGANRQGRH</sequence>
<feature type="compositionally biased region" description="Low complexity" evidence="1">
    <location>
        <begin position="1343"/>
        <end position="1354"/>
    </location>
</feature>
<keyword evidence="3" id="KW-0732">Signal</keyword>
<feature type="chain" id="PRO_5008140367" description="Mucin-5AC" evidence="3">
    <location>
        <begin position="20"/>
        <end position="1422"/>
    </location>
</feature>
<dbReference type="PANTHER" id="PTHR37972">
    <property type="entry name" value="PROTEIN CBG25533"/>
    <property type="match status" value="1"/>
</dbReference>
<dbReference type="VEuPathDB" id="VectorBase:AMIN002494"/>
<dbReference type="EnsemblMetazoa" id="AMIN002494-RA">
    <property type="protein sequence ID" value="AMIN002494-PA"/>
    <property type="gene ID" value="AMIN002494"/>
</dbReference>
<proteinExistence type="predicted"/>
<evidence type="ECO:0000313" key="5">
    <source>
        <dbReference type="Proteomes" id="UP000075920"/>
    </source>
</evidence>
<feature type="region of interest" description="Disordered" evidence="1">
    <location>
        <begin position="956"/>
        <end position="1025"/>
    </location>
</feature>
<feature type="compositionally biased region" description="Low complexity" evidence="1">
    <location>
        <begin position="864"/>
        <end position="879"/>
    </location>
</feature>
<feature type="compositionally biased region" description="Low complexity" evidence="1">
    <location>
        <begin position="816"/>
        <end position="827"/>
    </location>
</feature>
<evidence type="ECO:0000256" key="3">
    <source>
        <dbReference type="SAM" id="SignalP"/>
    </source>
</evidence>
<feature type="compositionally biased region" description="Basic and acidic residues" evidence="1">
    <location>
        <begin position="1006"/>
        <end position="1019"/>
    </location>
</feature>
<feature type="region of interest" description="Disordered" evidence="1">
    <location>
        <begin position="1400"/>
        <end position="1422"/>
    </location>
</feature>
<reference evidence="4" key="2">
    <citation type="submission" date="2020-05" db="UniProtKB">
        <authorList>
            <consortium name="EnsemblMetazoa"/>
        </authorList>
    </citation>
    <scope>IDENTIFICATION</scope>
    <source>
        <strain evidence="4">MINIMUS1</strain>
    </source>
</reference>
<feature type="compositionally biased region" description="Low complexity" evidence="1">
    <location>
        <begin position="713"/>
        <end position="729"/>
    </location>
</feature>
<dbReference type="PANTHER" id="PTHR37972:SF3">
    <property type="entry name" value="PROTEIN CBG11222"/>
    <property type="match status" value="1"/>
</dbReference>
<dbReference type="Proteomes" id="UP000075920">
    <property type="component" value="Unassembled WGS sequence"/>
</dbReference>
<feature type="region of interest" description="Disordered" evidence="1">
    <location>
        <begin position="511"/>
        <end position="538"/>
    </location>
</feature>
<evidence type="ECO:0000313" key="4">
    <source>
        <dbReference type="EnsemblMetazoa" id="AMIN002494-PA"/>
    </source>
</evidence>
<feature type="region of interest" description="Disordered" evidence="1">
    <location>
        <begin position="713"/>
        <end position="737"/>
    </location>
</feature>
<feature type="compositionally biased region" description="Low complexity" evidence="1">
    <location>
        <begin position="55"/>
        <end position="88"/>
    </location>
</feature>
<organism evidence="4 5">
    <name type="scientific">Anopheles minimus</name>
    <dbReference type="NCBI Taxonomy" id="112268"/>
    <lineage>
        <taxon>Eukaryota</taxon>
        <taxon>Metazoa</taxon>
        <taxon>Ecdysozoa</taxon>
        <taxon>Arthropoda</taxon>
        <taxon>Hexapoda</taxon>
        <taxon>Insecta</taxon>
        <taxon>Pterygota</taxon>
        <taxon>Neoptera</taxon>
        <taxon>Endopterygota</taxon>
        <taxon>Diptera</taxon>
        <taxon>Nematocera</taxon>
        <taxon>Culicoidea</taxon>
        <taxon>Culicidae</taxon>
        <taxon>Anophelinae</taxon>
        <taxon>Anopheles</taxon>
    </lineage>
</organism>
<evidence type="ECO:0000256" key="1">
    <source>
        <dbReference type="SAM" id="MobiDB-lite"/>
    </source>
</evidence>
<keyword evidence="5" id="KW-1185">Reference proteome</keyword>
<feature type="region of interest" description="Disordered" evidence="1">
    <location>
        <begin position="1281"/>
        <end position="1355"/>
    </location>
</feature>
<keyword evidence="2" id="KW-1133">Transmembrane helix</keyword>
<feature type="region of interest" description="Disordered" evidence="1">
    <location>
        <begin position="816"/>
        <end position="914"/>
    </location>
</feature>
<feature type="compositionally biased region" description="Low complexity" evidence="1">
    <location>
        <begin position="887"/>
        <end position="914"/>
    </location>
</feature>
<evidence type="ECO:0008006" key="6">
    <source>
        <dbReference type="Google" id="ProtNLM"/>
    </source>
</evidence>
<feature type="signal peptide" evidence="3">
    <location>
        <begin position="1"/>
        <end position="19"/>
    </location>
</feature>
<feature type="compositionally biased region" description="Basic residues" evidence="1">
    <location>
        <begin position="995"/>
        <end position="1005"/>
    </location>
</feature>
<protein>
    <recommendedName>
        <fullName evidence="6">Mucin-5AC</fullName>
    </recommendedName>
</protein>
<feature type="region of interest" description="Disordered" evidence="1">
    <location>
        <begin position="49"/>
        <end position="98"/>
    </location>
</feature>
<feature type="region of interest" description="Disordered" evidence="1">
    <location>
        <begin position="301"/>
        <end position="330"/>
    </location>
</feature>
<feature type="compositionally biased region" description="Low complexity" evidence="1">
    <location>
        <begin position="837"/>
        <end position="854"/>
    </location>
</feature>
<dbReference type="STRING" id="112268.A0A182VWP5"/>
<name>A0A182VWP5_9DIPT</name>
<feature type="compositionally biased region" description="Polar residues" evidence="1">
    <location>
        <begin position="89"/>
        <end position="98"/>
    </location>
</feature>
<keyword evidence="2" id="KW-0812">Transmembrane</keyword>
<feature type="compositionally biased region" description="Acidic residues" evidence="1">
    <location>
        <begin position="1302"/>
        <end position="1316"/>
    </location>
</feature>
<feature type="compositionally biased region" description="Basic and acidic residues" evidence="1">
    <location>
        <begin position="956"/>
        <end position="965"/>
    </location>
</feature>
<feature type="transmembrane region" description="Helical" evidence="2">
    <location>
        <begin position="572"/>
        <end position="591"/>
    </location>
</feature>
<evidence type="ECO:0000256" key="2">
    <source>
        <dbReference type="SAM" id="Phobius"/>
    </source>
</evidence>
<accession>A0A182VWP5</accession>
<feature type="compositionally biased region" description="Basic residues" evidence="1">
    <location>
        <begin position="979"/>
        <end position="988"/>
    </location>
</feature>
<keyword evidence="2" id="KW-0472">Membrane</keyword>
<reference evidence="5" key="1">
    <citation type="submission" date="2013-03" db="EMBL/GenBank/DDBJ databases">
        <title>The Genome Sequence of Anopheles minimus MINIMUS1.</title>
        <authorList>
            <consortium name="The Broad Institute Genomics Platform"/>
            <person name="Neafsey D.E."/>
            <person name="Walton C."/>
            <person name="Walker B."/>
            <person name="Young S.K."/>
            <person name="Zeng Q."/>
            <person name="Gargeya S."/>
            <person name="Fitzgerald M."/>
            <person name="Haas B."/>
            <person name="Abouelleil A."/>
            <person name="Allen A.W."/>
            <person name="Alvarado L."/>
            <person name="Arachchi H.M."/>
            <person name="Berlin A.M."/>
            <person name="Chapman S.B."/>
            <person name="Gainer-Dewar J."/>
            <person name="Goldberg J."/>
            <person name="Griggs A."/>
            <person name="Gujja S."/>
            <person name="Hansen M."/>
            <person name="Howarth C."/>
            <person name="Imamovic A."/>
            <person name="Ireland A."/>
            <person name="Larimer J."/>
            <person name="McCowan C."/>
            <person name="Murphy C."/>
            <person name="Pearson M."/>
            <person name="Poon T.W."/>
            <person name="Priest M."/>
            <person name="Roberts A."/>
            <person name="Saif S."/>
            <person name="Shea T."/>
            <person name="Sisk P."/>
            <person name="Sykes S."/>
            <person name="Wortman J."/>
            <person name="Nusbaum C."/>
            <person name="Birren B."/>
        </authorList>
    </citation>
    <scope>NUCLEOTIDE SEQUENCE [LARGE SCALE GENOMIC DNA]</scope>
    <source>
        <strain evidence="5">MINIMUS1</strain>
    </source>
</reference>